<gene>
    <name evidence="1" type="ORF">LCGC14_1768760</name>
</gene>
<dbReference type="AlphaFoldDB" id="A0A0F9JDT6"/>
<accession>A0A0F9JDT6</accession>
<comment type="caution">
    <text evidence="1">The sequence shown here is derived from an EMBL/GenBank/DDBJ whole genome shotgun (WGS) entry which is preliminary data.</text>
</comment>
<name>A0A0F9JDT6_9ZZZZ</name>
<proteinExistence type="predicted"/>
<organism evidence="1">
    <name type="scientific">marine sediment metagenome</name>
    <dbReference type="NCBI Taxonomy" id="412755"/>
    <lineage>
        <taxon>unclassified sequences</taxon>
        <taxon>metagenomes</taxon>
        <taxon>ecological metagenomes</taxon>
    </lineage>
</organism>
<dbReference type="EMBL" id="LAZR01016558">
    <property type="protein sequence ID" value="KKM03991.1"/>
    <property type="molecule type" value="Genomic_DNA"/>
</dbReference>
<sequence>MRWYVGHKIGGGREVFKAASEPTQATHGSQYCAAWGPFKTKRGAIFGTTHHAIANPHVQTVDDAERGARALWVAGAPTDCGCDACVMPSRRYATDKPIAHVPRPFMGSAVIILSDDDVAR</sequence>
<reference evidence="1" key="1">
    <citation type="journal article" date="2015" name="Nature">
        <title>Complex archaea that bridge the gap between prokaryotes and eukaryotes.</title>
        <authorList>
            <person name="Spang A."/>
            <person name="Saw J.H."/>
            <person name="Jorgensen S.L."/>
            <person name="Zaremba-Niedzwiedzka K."/>
            <person name="Martijn J."/>
            <person name="Lind A.E."/>
            <person name="van Eijk R."/>
            <person name="Schleper C."/>
            <person name="Guy L."/>
            <person name="Ettema T.J."/>
        </authorList>
    </citation>
    <scope>NUCLEOTIDE SEQUENCE</scope>
</reference>
<evidence type="ECO:0000313" key="1">
    <source>
        <dbReference type="EMBL" id="KKM03991.1"/>
    </source>
</evidence>
<protein>
    <submittedName>
        <fullName evidence="1">Uncharacterized protein</fullName>
    </submittedName>
</protein>